<feature type="compositionally biased region" description="Basic and acidic residues" evidence="10">
    <location>
        <begin position="37"/>
        <end position="46"/>
    </location>
</feature>
<dbReference type="GO" id="GO:0005874">
    <property type="term" value="C:microtubule"/>
    <property type="evidence" value="ECO:0007669"/>
    <property type="project" value="UniProtKB-KW"/>
</dbReference>
<dbReference type="Proteomes" id="UP001558652">
    <property type="component" value="Unassembled WGS sequence"/>
</dbReference>
<keyword evidence="6" id="KW-0493">Microtubule</keyword>
<dbReference type="GO" id="GO:0005634">
    <property type="term" value="C:nucleus"/>
    <property type="evidence" value="ECO:0007669"/>
    <property type="project" value="UniProtKB-SubCell"/>
</dbReference>
<evidence type="ECO:0000256" key="3">
    <source>
        <dbReference type="ARBA" id="ARBA00010494"/>
    </source>
</evidence>
<feature type="region of interest" description="Disordered" evidence="10">
    <location>
        <begin position="214"/>
        <end position="258"/>
    </location>
</feature>
<evidence type="ECO:0000256" key="5">
    <source>
        <dbReference type="ARBA" id="ARBA00022490"/>
    </source>
</evidence>
<feature type="compositionally biased region" description="Basic and acidic residues" evidence="10">
    <location>
        <begin position="109"/>
        <end position="130"/>
    </location>
</feature>
<evidence type="ECO:0000256" key="10">
    <source>
        <dbReference type="SAM" id="MobiDB-lite"/>
    </source>
</evidence>
<gene>
    <name evidence="11" type="ORF">AAG570_013050</name>
</gene>
<dbReference type="PANTHER" id="PTHR32078:SF1">
    <property type="entry name" value="NUCLEAR PROTEIN MDM1"/>
    <property type="match status" value="1"/>
</dbReference>
<keyword evidence="7" id="KW-0206">Cytoskeleton</keyword>
<evidence type="ECO:0000256" key="9">
    <source>
        <dbReference type="ARBA" id="ARBA00045771"/>
    </source>
</evidence>
<name>A0ABD0YFM8_9HEMI</name>
<evidence type="ECO:0000313" key="11">
    <source>
        <dbReference type="EMBL" id="KAL1130111.1"/>
    </source>
</evidence>
<evidence type="ECO:0000256" key="2">
    <source>
        <dbReference type="ARBA" id="ARBA00004123"/>
    </source>
</evidence>
<feature type="region of interest" description="Disordered" evidence="10">
    <location>
        <begin position="151"/>
        <end position="170"/>
    </location>
</feature>
<comment type="caution">
    <text evidence="11">The sequence shown here is derived from an EMBL/GenBank/DDBJ whole genome shotgun (WGS) entry which is preliminary data.</text>
</comment>
<evidence type="ECO:0000313" key="12">
    <source>
        <dbReference type="Proteomes" id="UP001558652"/>
    </source>
</evidence>
<evidence type="ECO:0000256" key="1">
    <source>
        <dbReference type="ARBA" id="ARBA00004114"/>
    </source>
</evidence>
<reference evidence="11 12" key="1">
    <citation type="submission" date="2024-07" db="EMBL/GenBank/DDBJ databases">
        <title>Chromosome-level genome assembly of the water stick insect Ranatra chinensis (Heteroptera: Nepidae).</title>
        <authorList>
            <person name="Liu X."/>
        </authorList>
    </citation>
    <scope>NUCLEOTIDE SEQUENCE [LARGE SCALE GENOMIC DNA]</scope>
    <source>
        <strain evidence="11">Cailab_2021Rc</strain>
        <tissue evidence="11">Muscle</tissue>
    </source>
</reference>
<dbReference type="InterPro" id="IPR029136">
    <property type="entry name" value="MDM1"/>
</dbReference>
<feature type="region of interest" description="Disordered" evidence="10">
    <location>
        <begin position="30"/>
        <end position="130"/>
    </location>
</feature>
<evidence type="ECO:0000256" key="6">
    <source>
        <dbReference type="ARBA" id="ARBA00022701"/>
    </source>
</evidence>
<organism evidence="11 12">
    <name type="scientific">Ranatra chinensis</name>
    <dbReference type="NCBI Taxonomy" id="642074"/>
    <lineage>
        <taxon>Eukaryota</taxon>
        <taxon>Metazoa</taxon>
        <taxon>Ecdysozoa</taxon>
        <taxon>Arthropoda</taxon>
        <taxon>Hexapoda</taxon>
        <taxon>Insecta</taxon>
        <taxon>Pterygota</taxon>
        <taxon>Neoptera</taxon>
        <taxon>Paraneoptera</taxon>
        <taxon>Hemiptera</taxon>
        <taxon>Heteroptera</taxon>
        <taxon>Panheteroptera</taxon>
        <taxon>Nepomorpha</taxon>
        <taxon>Nepidae</taxon>
        <taxon>Ranatrinae</taxon>
        <taxon>Ranatra</taxon>
    </lineage>
</organism>
<accession>A0ABD0YFM8</accession>
<evidence type="ECO:0000256" key="8">
    <source>
        <dbReference type="ARBA" id="ARBA00023242"/>
    </source>
</evidence>
<evidence type="ECO:0000256" key="7">
    <source>
        <dbReference type="ARBA" id="ARBA00023212"/>
    </source>
</evidence>
<comment type="subcellular location">
    <subcellularLocation>
        <location evidence="1">Cytoplasm</location>
        <location evidence="1">Cytoskeleton</location>
        <location evidence="1">Microtubule organizing center</location>
        <location evidence="1">Centrosome</location>
        <location evidence="1">Centriole</location>
    </subcellularLocation>
    <subcellularLocation>
        <location evidence="2">Nucleus</location>
    </subcellularLocation>
</comment>
<keyword evidence="5" id="KW-0963">Cytoplasm</keyword>
<dbReference type="EMBL" id="JBFDAA010000008">
    <property type="protein sequence ID" value="KAL1130111.1"/>
    <property type="molecule type" value="Genomic_DNA"/>
</dbReference>
<comment type="function">
    <text evidence="9">Microtubule-binding protein that negatively regulates centriole duplication. Binds to and stabilizes microtubules.</text>
</comment>
<feature type="compositionally biased region" description="Polar residues" evidence="10">
    <location>
        <begin position="246"/>
        <end position="258"/>
    </location>
</feature>
<protein>
    <recommendedName>
        <fullName evidence="4">Nuclear protein MDM1</fullName>
    </recommendedName>
</protein>
<keyword evidence="8" id="KW-0539">Nucleus</keyword>
<comment type="similarity">
    <text evidence="3">Belongs to the MDM1 family.</text>
</comment>
<evidence type="ECO:0000256" key="4">
    <source>
        <dbReference type="ARBA" id="ARBA00013508"/>
    </source>
</evidence>
<feature type="compositionally biased region" description="Basic and acidic residues" evidence="10">
    <location>
        <begin position="230"/>
        <end position="245"/>
    </location>
</feature>
<dbReference type="Pfam" id="PF15501">
    <property type="entry name" value="MDM1"/>
    <property type="match status" value="1"/>
</dbReference>
<dbReference type="PANTHER" id="PTHR32078">
    <property type="entry name" value="NUCLEAR PROTEIN MDM1"/>
    <property type="match status" value="1"/>
</dbReference>
<keyword evidence="12" id="KW-1185">Reference proteome</keyword>
<sequence>MISGYPQESNHSGGLKSAISRISTEYRLQFSWPRGLKQRESEEERSASGPRKSVSMGAIKPTSNSGPPSNNIPPPAPVHKKRITEADKLDGSAELEPLVSDQDGVENSGEEKIQEESLSKEEKPQLSQRAEFKTEYKKKFRPFSQYDYVEGRFKPKRDEPEPEIVPDLPHGDSWFREVLELRKKAGEYKTDKMDEYKKEIPPRTRVDNIIRHHLERTTGSGGEGILQSPTREKLEPVIPRRKEPSSEANKSPQKTQQH</sequence>
<dbReference type="GO" id="GO:0005814">
    <property type="term" value="C:centriole"/>
    <property type="evidence" value="ECO:0007669"/>
    <property type="project" value="UniProtKB-SubCell"/>
</dbReference>
<proteinExistence type="inferred from homology"/>
<dbReference type="AlphaFoldDB" id="A0ABD0YFM8"/>